<reference evidence="5" key="1">
    <citation type="submission" date="2018-05" db="EMBL/GenBank/DDBJ databases">
        <authorList>
            <person name="Lanie J.A."/>
            <person name="Ng W.-L."/>
            <person name="Kazmierczak K.M."/>
            <person name="Andrzejewski T.M."/>
            <person name="Davidsen T.M."/>
            <person name="Wayne K.J."/>
            <person name="Tettelin H."/>
            <person name="Glass J.I."/>
            <person name="Rusch D."/>
            <person name="Podicherti R."/>
            <person name="Tsui H.-C.T."/>
            <person name="Winkler M.E."/>
        </authorList>
    </citation>
    <scope>NUCLEOTIDE SEQUENCE</scope>
</reference>
<feature type="coiled-coil region" evidence="1">
    <location>
        <begin position="161"/>
        <end position="188"/>
    </location>
</feature>
<sequence length="442" mass="47208">MNNINKLLVGIGIVAVFSGGAALTVTQSRERGTPVRLDVVVRQDLVETVTSSGNIRAGRVVGMSAEVSARVIELLVEEGDDVVADQLLLRLDPTQFDASVSRSEAQLSQARAQVSQQEASLERAVRDYERLKDLFDRDSLLVARQLLDNADTDVELALSQLESLRFGVEQAEASLDEANERLSKTLFRAQISGKVTRLNVEEGETVIVGTMNNAGSLVLTISELSQVEAVLEVDETDVPYINVGDSTLLELDAFPNQIFSGVVTEIGNSAIRPPSSSAGSGQAAAIDFEVVITMDDPPGGIRPDLSVTADIITATRENALAVPIIALTVRPSEEVESGTSASGQVGGDDRGTRGPISQPQSEDIEGVFIVQDGQVRFAPVEVGITGQEHFEVVTGASEGDIIVAGPYQQIRELSTGDRVQELGENEELPDTESGFFDLFDSN</sequence>
<dbReference type="GO" id="GO:0015562">
    <property type="term" value="F:efflux transmembrane transporter activity"/>
    <property type="evidence" value="ECO:0007669"/>
    <property type="project" value="TreeGrafter"/>
</dbReference>
<dbReference type="InterPro" id="IPR006143">
    <property type="entry name" value="RND_pump_MFP"/>
</dbReference>
<dbReference type="GO" id="GO:1990281">
    <property type="term" value="C:efflux pump complex"/>
    <property type="evidence" value="ECO:0007669"/>
    <property type="project" value="TreeGrafter"/>
</dbReference>
<evidence type="ECO:0000256" key="1">
    <source>
        <dbReference type="SAM" id="Coils"/>
    </source>
</evidence>
<name>A0A381NFN2_9ZZZZ</name>
<dbReference type="NCBIfam" id="TIGR01730">
    <property type="entry name" value="RND_mfp"/>
    <property type="match status" value="1"/>
</dbReference>
<dbReference type="InterPro" id="IPR058636">
    <property type="entry name" value="Beta-barrel_YknX"/>
</dbReference>
<keyword evidence="1" id="KW-0175">Coiled coil</keyword>
<dbReference type="AlphaFoldDB" id="A0A381NFN2"/>
<evidence type="ECO:0000259" key="3">
    <source>
        <dbReference type="Pfam" id="PF25917"/>
    </source>
</evidence>
<dbReference type="Pfam" id="PF25917">
    <property type="entry name" value="BSH_RND"/>
    <property type="match status" value="1"/>
</dbReference>
<dbReference type="PANTHER" id="PTHR30469:SF33">
    <property type="entry name" value="SLR1207 PROTEIN"/>
    <property type="match status" value="1"/>
</dbReference>
<gene>
    <name evidence="5" type="ORF">METZ01_LOCUS6191</name>
</gene>
<evidence type="ECO:0000259" key="4">
    <source>
        <dbReference type="Pfam" id="PF25990"/>
    </source>
</evidence>
<dbReference type="Pfam" id="PF25990">
    <property type="entry name" value="Beta-barrel_YknX"/>
    <property type="match status" value="1"/>
</dbReference>
<feature type="coiled-coil region" evidence="1">
    <location>
        <begin position="100"/>
        <end position="134"/>
    </location>
</feature>
<dbReference type="Gene3D" id="2.40.420.20">
    <property type="match status" value="1"/>
</dbReference>
<dbReference type="SUPFAM" id="SSF111369">
    <property type="entry name" value="HlyD-like secretion proteins"/>
    <property type="match status" value="1"/>
</dbReference>
<proteinExistence type="predicted"/>
<evidence type="ECO:0000313" key="5">
    <source>
        <dbReference type="EMBL" id="SUZ53337.1"/>
    </source>
</evidence>
<feature type="domain" description="Multidrug resistance protein MdtA-like barrel-sandwich hybrid" evidence="3">
    <location>
        <begin position="59"/>
        <end position="212"/>
    </location>
</feature>
<dbReference type="Gene3D" id="2.40.30.170">
    <property type="match status" value="1"/>
</dbReference>
<feature type="region of interest" description="Disordered" evidence="2">
    <location>
        <begin position="423"/>
        <end position="442"/>
    </location>
</feature>
<protein>
    <submittedName>
        <fullName evidence="5">Uncharacterized protein</fullName>
    </submittedName>
</protein>
<dbReference type="PANTHER" id="PTHR30469">
    <property type="entry name" value="MULTIDRUG RESISTANCE PROTEIN MDTA"/>
    <property type="match status" value="1"/>
</dbReference>
<evidence type="ECO:0000256" key="2">
    <source>
        <dbReference type="SAM" id="MobiDB-lite"/>
    </source>
</evidence>
<dbReference type="InterPro" id="IPR058625">
    <property type="entry name" value="MdtA-like_BSH"/>
</dbReference>
<dbReference type="Gene3D" id="2.40.50.100">
    <property type="match status" value="1"/>
</dbReference>
<dbReference type="Gene3D" id="1.10.287.470">
    <property type="entry name" value="Helix hairpin bin"/>
    <property type="match status" value="1"/>
</dbReference>
<dbReference type="EMBL" id="UINC01000326">
    <property type="protein sequence ID" value="SUZ53337.1"/>
    <property type="molecule type" value="Genomic_DNA"/>
</dbReference>
<feature type="domain" description="YknX-like beta-barrel" evidence="4">
    <location>
        <begin position="232"/>
        <end position="311"/>
    </location>
</feature>
<feature type="region of interest" description="Disordered" evidence="2">
    <location>
        <begin position="332"/>
        <end position="361"/>
    </location>
</feature>
<organism evidence="5">
    <name type="scientific">marine metagenome</name>
    <dbReference type="NCBI Taxonomy" id="408172"/>
    <lineage>
        <taxon>unclassified sequences</taxon>
        <taxon>metagenomes</taxon>
        <taxon>ecological metagenomes</taxon>
    </lineage>
</organism>
<accession>A0A381NFN2</accession>